<accession>A0ACD5VNE3</accession>
<reference evidence="1" key="1">
    <citation type="submission" date="2021-05" db="EMBL/GenBank/DDBJ databases">
        <authorList>
            <person name="Scholz U."/>
            <person name="Mascher M."/>
            <person name="Fiebig A."/>
        </authorList>
    </citation>
    <scope>NUCLEOTIDE SEQUENCE [LARGE SCALE GENOMIC DNA]</scope>
</reference>
<proteinExistence type="predicted"/>
<evidence type="ECO:0000313" key="2">
    <source>
        <dbReference type="Proteomes" id="UP001732700"/>
    </source>
</evidence>
<keyword evidence="2" id="KW-1185">Reference proteome</keyword>
<organism evidence="1 2">
    <name type="scientific">Avena sativa</name>
    <name type="common">Oat</name>
    <dbReference type="NCBI Taxonomy" id="4498"/>
    <lineage>
        <taxon>Eukaryota</taxon>
        <taxon>Viridiplantae</taxon>
        <taxon>Streptophyta</taxon>
        <taxon>Embryophyta</taxon>
        <taxon>Tracheophyta</taxon>
        <taxon>Spermatophyta</taxon>
        <taxon>Magnoliopsida</taxon>
        <taxon>Liliopsida</taxon>
        <taxon>Poales</taxon>
        <taxon>Poaceae</taxon>
        <taxon>BOP clade</taxon>
        <taxon>Pooideae</taxon>
        <taxon>Poodae</taxon>
        <taxon>Poeae</taxon>
        <taxon>Poeae Chloroplast Group 1 (Aveneae type)</taxon>
        <taxon>Aveninae</taxon>
        <taxon>Avena</taxon>
    </lineage>
</organism>
<evidence type="ECO:0000313" key="1">
    <source>
        <dbReference type="EnsemblPlants" id="AVESA.00010b.r2.3CG0467300.1.CDS.1"/>
    </source>
</evidence>
<dbReference type="Proteomes" id="UP001732700">
    <property type="component" value="Chromosome 3C"/>
</dbReference>
<sequence length="735" mass="82407">MPNNQLVWILDPIVVVWSANRDRQVQLNATLSFTSGGDLVLRDTDNSLVWSTNTSGQSVAGMTITELGNLVLFNQNNRSVWQSFDHLTDTLLPRQPVLDGMILRPNSSFADWTTSNQFYFTVLSDGLYAFAGSAQPLSYYAFATSIGNNSYFTLVNGSLAMVDASSSTLKPQLLLDFKLPLASPFQCIRFEYDGHLRAYEWVADEQLQLSLVAHDLFQLEYCNYPTACGGYGICSRGQCSCPTAPDAAYFRQIDYRTPNLGCALESPISCESMQYHQLMAIPNVSYFYYNSSIEAELGDEESCKRSCLTTCSCKAAMFCSYGNVHGGGGCSLVTEVLSLQVDQFKEVYHFDSAYLKIQVTRSAKHRALLAPLLAGSIAFFILLIFALVIIRKRQQQEKDDEDEFANIPGMPTRFTFEKLKVATKEFSYKLGEGGFGSVFKGQLGNETVAVKQLDRAGQGKKEFLAEVQIIGCVQHISLVKLIGFCAEKSHRLLVYEYMSRGSLEKWIYYNKKNAPLDWCTRHRIFTDIAKGLSYLHEDCRQRIVHLDIKPQNILLDDSFNAKVSDFGLSKLIDRDESQVVTRMRGTPGYMAPEWLTSQITEKVDVYSFGVVVMEIISGRKNLDYSQPEGSVQLITLLQEKAENGQLEDMIDENSDDMHLHKEEVVEVMKLAMWCLQSDKNRRPAMPLVVKVIEGERDVEANLDYNFFDLSPAISVPVIRSSSSTPPAASILSAPR</sequence>
<dbReference type="EnsemblPlants" id="AVESA.00010b.r2.3CG0467300.1">
    <property type="protein sequence ID" value="AVESA.00010b.r2.3CG0467300.1.CDS.1"/>
    <property type="gene ID" value="AVESA.00010b.r2.3CG0467300"/>
</dbReference>
<name>A0ACD5VNE3_AVESA</name>
<reference evidence="1" key="2">
    <citation type="submission" date="2025-09" db="UniProtKB">
        <authorList>
            <consortium name="EnsemblPlants"/>
        </authorList>
    </citation>
    <scope>IDENTIFICATION</scope>
</reference>
<protein>
    <submittedName>
        <fullName evidence="1">Uncharacterized protein</fullName>
    </submittedName>
</protein>